<dbReference type="AlphaFoldDB" id="A0AAV4FBB3"/>
<comment type="caution">
    <text evidence="1">The sequence shown here is derived from an EMBL/GenBank/DDBJ whole genome shotgun (WGS) entry which is preliminary data.</text>
</comment>
<sequence length="84" mass="9713">MVTLTSQSVWERQERAKVEGPWRLLDHSLCGRGNNVPGWRDHGDSWIKVCVGDLRTGQGGRTMVTLRSQFVWERQQHARVEGPW</sequence>
<organism evidence="1 2">
    <name type="scientific">Elysia marginata</name>
    <dbReference type="NCBI Taxonomy" id="1093978"/>
    <lineage>
        <taxon>Eukaryota</taxon>
        <taxon>Metazoa</taxon>
        <taxon>Spiralia</taxon>
        <taxon>Lophotrochozoa</taxon>
        <taxon>Mollusca</taxon>
        <taxon>Gastropoda</taxon>
        <taxon>Heterobranchia</taxon>
        <taxon>Euthyneura</taxon>
        <taxon>Panpulmonata</taxon>
        <taxon>Sacoglossa</taxon>
        <taxon>Placobranchoidea</taxon>
        <taxon>Plakobranchidae</taxon>
        <taxon>Elysia</taxon>
    </lineage>
</organism>
<reference evidence="1 2" key="1">
    <citation type="journal article" date="2021" name="Elife">
        <title>Chloroplast acquisition without the gene transfer in kleptoplastic sea slugs, Plakobranchus ocellatus.</title>
        <authorList>
            <person name="Maeda T."/>
            <person name="Takahashi S."/>
            <person name="Yoshida T."/>
            <person name="Shimamura S."/>
            <person name="Takaki Y."/>
            <person name="Nagai Y."/>
            <person name="Toyoda A."/>
            <person name="Suzuki Y."/>
            <person name="Arimoto A."/>
            <person name="Ishii H."/>
            <person name="Satoh N."/>
            <person name="Nishiyama T."/>
            <person name="Hasebe M."/>
            <person name="Maruyama T."/>
            <person name="Minagawa J."/>
            <person name="Obokata J."/>
            <person name="Shigenobu S."/>
        </authorList>
    </citation>
    <scope>NUCLEOTIDE SEQUENCE [LARGE SCALE GENOMIC DNA]</scope>
</reference>
<proteinExistence type="predicted"/>
<gene>
    <name evidence="1" type="ORF">ElyMa_002061000</name>
</gene>
<name>A0AAV4FBB3_9GAST</name>
<evidence type="ECO:0000313" key="1">
    <source>
        <dbReference type="EMBL" id="GFR69963.1"/>
    </source>
</evidence>
<evidence type="ECO:0000313" key="2">
    <source>
        <dbReference type="Proteomes" id="UP000762676"/>
    </source>
</evidence>
<keyword evidence="2" id="KW-1185">Reference proteome</keyword>
<dbReference type="EMBL" id="BMAT01004187">
    <property type="protein sequence ID" value="GFR69963.1"/>
    <property type="molecule type" value="Genomic_DNA"/>
</dbReference>
<accession>A0AAV4FBB3</accession>
<dbReference type="Proteomes" id="UP000762676">
    <property type="component" value="Unassembled WGS sequence"/>
</dbReference>
<protein>
    <submittedName>
        <fullName evidence="1">Uncharacterized protein</fullName>
    </submittedName>
</protein>